<evidence type="ECO:0000256" key="1">
    <source>
        <dbReference type="ARBA" id="ARBA00004761"/>
    </source>
</evidence>
<dbReference type="Proteomes" id="UP000001169">
    <property type="component" value="Chromosome I"/>
</dbReference>
<feature type="region of interest" description="Disordered" evidence="6">
    <location>
        <begin position="1"/>
        <end position="174"/>
    </location>
</feature>
<dbReference type="EnsemblBacteria" id="AAV47830">
    <property type="protein sequence ID" value="AAV47830"/>
    <property type="gene ID" value="rrnAC3121"/>
</dbReference>
<dbReference type="EMBL" id="AY596297">
    <property type="protein sequence ID" value="AAV47830.1"/>
    <property type="molecule type" value="Genomic_DNA"/>
</dbReference>
<feature type="compositionally biased region" description="Polar residues" evidence="6">
    <location>
        <begin position="85"/>
        <end position="101"/>
    </location>
</feature>
<feature type="compositionally biased region" description="Polar residues" evidence="6">
    <location>
        <begin position="1"/>
        <end position="19"/>
    </location>
</feature>
<evidence type="ECO:0000256" key="3">
    <source>
        <dbReference type="ARBA" id="ARBA00011233"/>
    </source>
</evidence>
<protein>
    <submittedName>
        <fullName evidence="7">2-dehydro-3-deoxyphosphogluconate aldolase/4-hydroxy-2-oxoglutarate aldolase</fullName>
        <ecNumber evidence="7">4.1.2.14</ecNumber>
    </submittedName>
</protein>
<dbReference type="KEGG" id="hma:rrnAC3121"/>
<dbReference type="NCBIfam" id="TIGR01182">
    <property type="entry name" value="eda"/>
    <property type="match status" value="1"/>
</dbReference>
<evidence type="ECO:0000256" key="2">
    <source>
        <dbReference type="ARBA" id="ARBA00006906"/>
    </source>
</evidence>
<dbReference type="PANTHER" id="PTHR30246">
    <property type="entry name" value="2-KETO-3-DEOXY-6-PHOSPHOGLUCONATE ALDOLASE"/>
    <property type="match status" value="1"/>
</dbReference>
<comment type="pathway">
    <text evidence="1">Carbohydrate acid metabolism.</text>
</comment>
<organism evidence="7 8">
    <name type="scientific">Haloarcula marismortui (strain ATCC 43049 / DSM 3752 / JCM 8966 / VKM B-1809)</name>
    <name type="common">Halobacterium marismortui</name>
    <dbReference type="NCBI Taxonomy" id="272569"/>
    <lineage>
        <taxon>Archaea</taxon>
        <taxon>Methanobacteriati</taxon>
        <taxon>Methanobacteriota</taxon>
        <taxon>Stenosarchaea group</taxon>
        <taxon>Halobacteria</taxon>
        <taxon>Halobacteriales</taxon>
        <taxon>Haloarculaceae</taxon>
        <taxon>Haloarcula</taxon>
    </lineage>
</organism>
<evidence type="ECO:0000256" key="6">
    <source>
        <dbReference type="SAM" id="MobiDB-lite"/>
    </source>
</evidence>
<dbReference type="CDD" id="cd00452">
    <property type="entry name" value="KDPG_aldolase"/>
    <property type="match status" value="1"/>
</dbReference>
<dbReference type="GO" id="GO:0008675">
    <property type="term" value="F:2-dehydro-3-deoxy-phosphogluconate aldolase activity"/>
    <property type="evidence" value="ECO:0007669"/>
    <property type="project" value="UniProtKB-EC"/>
</dbReference>
<comment type="similarity">
    <text evidence="2">Belongs to the KHG/KDPG aldolase family.</text>
</comment>
<proteinExistence type="inferred from homology"/>
<accession>Q5UY23</accession>
<dbReference type="HOGENOM" id="CLU_693740_0_0_2"/>
<name>Q5UY23_HALMA</name>
<dbReference type="PANTHER" id="PTHR30246:SF1">
    <property type="entry name" value="2-DEHYDRO-3-DEOXY-6-PHOSPHOGALACTONATE ALDOLASE-RELATED"/>
    <property type="match status" value="1"/>
</dbReference>
<dbReference type="AlphaFoldDB" id="Q5UY23"/>
<evidence type="ECO:0000313" key="8">
    <source>
        <dbReference type="Proteomes" id="UP000001169"/>
    </source>
</evidence>
<evidence type="ECO:0000256" key="4">
    <source>
        <dbReference type="ARBA" id="ARBA00023239"/>
    </source>
</evidence>
<dbReference type="SUPFAM" id="SSF51569">
    <property type="entry name" value="Aldolase"/>
    <property type="match status" value="1"/>
</dbReference>
<dbReference type="InterPro" id="IPR013785">
    <property type="entry name" value="Aldolase_TIM"/>
</dbReference>
<comment type="subunit">
    <text evidence="3">Homotrimer.</text>
</comment>
<keyword evidence="8" id="KW-1185">Reference proteome</keyword>
<dbReference type="STRING" id="272569.rrnAC3121"/>
<dbReference type="EC" id="4.1.2.14" evidence="7"/>
<dbReference type="Pfam" id="PF01081">
    <property type="entry name" value="Aldolase"/>
    <property type="match status" value="1"/>
</dbReference>
<feature type="compositionally biased region" description="Polar residues" evidence="6">
    <location>
        <begin position="108"/>
        <end position="125"/>
    </location>
</feature>
<keyword evidence="4 7" id="KW-0456">Lyase</keyword>
<gene>
    <name evidence="7" type="primary">eda</name>
    <name evidence="7" type="ordered locus">rrnAC3121</name>
</gene>
<dbReference type="PATRIC" id="fig|272569.17.peg.3663"/>
<keyword evidence="5" id="KW-0119">Carbohydrate metabolism</keyword>
<reference evidence="7 8" key="1">
    <citation type="journal article" date="2004" name="Genome Res.">
        <title>Genome sequence of Haloarcula marismortui: a halophilic archaeon from the Dead Sea.</title>
        <authorList>
            <person name="Baliga N.S."/>
            <person name="Bonneau R."/>
            <person name="Facciotti M.T."/>
            <person name="Pan M."/>
            <person name="Glusman G."/>
            <person name="Deutsch E.W."/>
            <person name="Shannon P."/>
            <person name="Chiu Y."/>
            <person name="Weng R.S."/>
            <person name="Gan R.R."/>
            <person name="Hung P."/>
            <person name="Date S.V."/>
            <person name="Marcotte E."/>
            <person name="Hood L."/>
            <person name="Ng W.V."/>
        </authorList>
    </citation>
    <scope>NUCLEOTIDE SEQUENCE [LARGE SCALE GENOMIC DNA]</scope>
    <source>
        <strain evidence="8">ATCC 43049 / DSM 3752 / JCM 8966 / VKM B-1809</strain>
    </source>
</reference>
<dbReference type="Gene3D" id="3.20.20.70">
    <property type="entry name" value="Aldolase class I"/>
    <property type="match status" value="1"/>
</dbReference>
<evidence type="ECO:0000256" key="5">
    <source>
        <dbReference type="ARBA" id="ARBA00023277"/>
    </source>
</evidence>
<dbReference type="PaxDb" id="272569-rrnAC3121"/>
<evidence type="ECO:0000313" key="7">
    <source>
        <dbReference type="EMBL" id="AAV47830.1"/>
    </source>
</evidence>
<sequence>MSSHQQWSPSERFRSSSGCSPDAPAWSRFCPPTPPPTIWAITRSTPSRCRKLRTTPVTGAASPTPPNSTHSTRLPTRWHPAKTSRGPTTTTRRARNCSTCSKARFTSKRPTGSTSSRPTRCLSPNRTARTTRTTPPMPTNQSLCLASAHRRPTSRARTTLTRNERSGGSDTLFSHPVTVAPMTSKQAVQQELVDSGVTAVLRGIPEEKMVDVATAVHEGGVTALELTADAKRCSDMIAAVDKALDDTDAIIGAGTVMDAAAARNVIEAGAEFVLAPNLNEDVIDVCNREGVLAIPGVMTPTEAADAMEAGADILKMFPAKTVGPAHIGALQGPLGDVPIMPTGGVSTDNVDEFFDAGAVAVGAGSALVNYEAIENDDMDGVREQAAAFVDAVEAARE</sequence>
<dbReference type="InterPro" id="IPR000887">
    <property type="entry name" value="Aldlse_KDPG_KHG"/>
</dbReference>
<dbReference type="eggNOG" id="arCOG01090">
    <property type="taxonomic scope" value="Archaea"/>
</dbReference>